<gene>
    <name evidence="3" type="ORF">CBG50_09940</name>
</gene>
<dbReference type="Gene3D" id="3.40.50.150">
    <property type="entry name" value="Vaccinia Virus protein VP39"/>
    <property type="match status" value="1"/>
</dbReference>
<keyword evidence="1 3" id="KW-0808">Transferase</keyword>
<keyword evidence="4" id="KW-1185">Reference proteome</keyword>
<accession>A0A1Z3CIV7</accession>
<evidence type="ECO:0000259" key="2">
    <source>
        <dbReference type="Pfam" id="PF08241"/>
    </source>
</evidence>
<protein>
    <submittedName>
        <fullName evidence="3">SAM-dependent methyltransferase</fullName>
    </submittedName>
</protein>
<dbReference type="PANTHER" id="PTHR44068">
    <property type="entry name" value="ZGC:194242"/>
    <property type="match status" value="1"/>
</dbReference>
<organism evidence="3 4">
    <name type="scientific">Fusobacterium nucleatum subsp. polymorphum</name>
    <name type="common">Fusobacterium polymorphum</name>
    <dbReference type="NCBI Taxonomy" id="76857"/>
    <lineage>
        <taxon>Bacteria</taxon>
        <taxon>Fusobacteriati</taxon>
        <taxon>Fusobacteriota</taxon>
        <taxon>Fusobacteriia</taxon>
        <taxon>Fusobacteriales</taxon>
        <taxon>Fusobacteriaceae</taxon>
        <taxon>Fusobacterium</taxon>
    </lineage>
</organism>
<dbReference type="SUPFAM" id="SSF53335">
    <property type="entry name" value="S-adenosyl-L-methionine-dependent methyltransferases"/>
    <property type="match status" value="1"/>
</dbReference>
<dbReference type="GO" id="GO:0008757">
    <property type="term" value="F:S-adenosylmethionine-dependent methyltransferase activity"/>
    <property type="evidence" value="ECO:0007669"/>
    <property type="project" value="InterPro"/>
</dbReference>
<dbReference type="GO" id="GO:0032259">
    <property type="term" value="P:methylation"/>
    <property type="evidence" value="ECO:0007669"/>
    <property type="project" value="UniProtKB-KW"/>
</dbReference>
<dbReference type="InterPro" id="IPR013216">
    <property type="entry name" value="Methyltransf_11"/>
</dbReference>
<dbReference type="InterPro" id="IPR029063">
    <property type="entry name" value="SAM-dependent_MTases_sf"/>
</dbReference>
<evidence type="ECO:0000256" key="1">
    <source>
        <dbReference type="ARBA" id="ARBA00022679"/>
    </source>
</evidence>
<name>A0A1Z3CIV7_FUSNP</name>
<keyword evidence="3" id="KW-0489">Methyltransferase</keyword>
<dbReference type="Pfam" id="PF08241">
    <property type="entry name" value="Methyltransf_11"/>
    <property type="match status" value="1"/>
</dbReference>
<reference evidence="3 4" key="1">
    <citation type="submission" date="2017-06" db="EMBL/GenBank/DDBJ databases">
        <title>Draft genome sequence of Fusobacterium nucleatum subsp. polymorphum KCOM 1260 (=ChDC F218).</title>
        <authorList>
            <person name="Kook J.-K."/>
            <person name="Park S.-N."/>
            <person name="Lim Y.K."/>
            <person name="Roh H."/>
        </authorList>
    </citation>
    <scope>NUCLEOTIDE SEQUENCE [LARGE SCALE GENOMIC DNA]</scope>
    <source>
        <strain evidence="4">KCOM 1260 (ChDC F218)</strain>
    </source>
</reference>
<evidence type="ECO:0000313" key="3">
    <source>
        <dbReference type="EMBL" id="ASC03559.1"/>
    </source>
</evidence>
<dbReference type="CDD" id="cd02440">
    <property type="entry name" value="AdoMet_MTases"/>
    <property type="match status" value="1"/>
</dbReference>
<dbReference type="EMBL" id="CP021934">
    <property type="protein sequence ID" value="ASC03559.1"/>
    <property type="molecule type" value="Genomic_DNA"/>
</dbReference>
<dbReference type="RefSeq" id="WP_088337655.1">
    <property type="nucleotide sequence ID" value="NZ_CP021934.1"/>
</dbReference>
<dbReference type="AlphaFoldDB" id="A0A1Z3CIV7"/>
<feature type="domain" description="Methyltransferase type 11" evidence="2">
    <location>
        <begin position="64"/>
        <end position="159"/>
    </location>
</feature>
<dbReference type="PANTHER" id="PTHR44068:SF11">
    <property type="entry name" value="GERANYL DIPHOSPHATE 2-C-METHYLTRANSFERASE"/>
    <property type="match status" value="1"/>
</dbReference>
<dbReference type="Proteomes" id="UP000196759">
    <property type="component" value="Chromosome"/>
</dbReference>
<dbReference type="InterPro" id="IPR050447">
    <property type="entry name" value="Erg6_SMT_methyltransf"/>
</dbReference>
<proteinExistence type="predicted"/>
<sequence>MSYQDINAATIDRWIKEEDWEWGKAISHEEYIKALNGEWDVKLTPVKFVPHEWFGDLKAKKLLGLASGGGQQIPVFTALGAECTVLDYSDMQLENERMVAERENYKVNIVKADMTKSLPFKDESFDIIFHPVSNCYIESVEPVFKECYRILKKGGILLCGLGTEINYLVDENEEKIVFSMPFNPLKSEKHKEFLKKLDSGYQFSHTLSEQVGGQLKAGFILTNIEDDTNGAGRLHEMNISTYIMTRAIK</sequence>
<evidence type="ECO:0000313" key="4">
    <source>
        <dbReference type="Proteomes" id="UP000196759"/>
    </source>
</evidence>